<name>A0ABN3G0Y9_9PSEU</name>
<evidence type="ECO:0000313" key="2">
    <source>
        <dbReference type="Proteomes" id="UP001501218"/>
    </source>
</evidence>
<dbReference type="EMBL" id="BAAARA010000004">
    <property type="protein sequence ID" value="GAA2341938.1"/>
    <property type="molecule type" value="Genomic_DNA"/>
</dbReference>
<dbReference type="RefSeq" id="WP_344128734.1">
    <property type="nucleotide sequence ID" value="NZ_BAAARA010000004.1"/>
</dbReference>
<dbReference type="Proteomes" id="UP001501218">
    <property type="component" value="Unassembled WGS sequence"/>
</dbReference>
<evidence type="ECO:0000313" key="1">
    <source>
        <dbReference type="EMBL" id="GAA2341938.1"/>
    </source>
</evidence>
<keyword evidence="2" id="KW-1185">Reference proteome</keyword>
<evidence type="ECO:0008006" key="3">
    <source>
        <dbReference type="Google" id="ProtNLM"/>
    </source>
</evidence>
<comment type="caution">
    <text evidence="1">The sequence shown here is derived from an EMBL/GenBank/DDBJ whole genome shotgun (WGS) entry which is preliminary data.</text>
</comment>
<accession>A0ABN3G0Y9</accession>
<gene>
    <name evidence="1" type="ORF">GCM10009854_18100</name>
</gene>
<protein>
    <recommendedName>
        <fullName evidence="3">Secreted protein</fullName>
    </recommendedName>
</protein>
<proteinExistence type="predicted"/>
<reference evidence="1 2" key="1">
    <citation type="journal article" date="2019" name="Int. J. Syst. Evol. Microbiol.">
        <title>The Global Catalogue of Microorganisms (GCM) 10K type strain sequencing project: providing services to taxonomists for standard genome sequencing and annotation.</title>
        <authorList>
            <consortium name="The Broad Institute Genomics Platform"/>
            <consortium name="The Broad Institute Genome Sequencing Center for Infectious Disease"/>
            <person name="Wu L."/>
            <person name="Ma J."/>
        </authorList>
    </citation>
    <scope>NUCLEOTIDE SEQUENCE [LARGE SCALE GENOMIC DNA]</scope>
    <source>
        <strain evidence="1 2">JCM 16221</strain>
    </source>
</reference>
<organism evidence="1 2">
    <name type="scientific">Saccharopolyspora halophila</name>
    <dbReference type="NCBI Taxonomy" id="405551"/>
    <lineage>
        <taxon>Bacteria</taxon>
        <taxon>Bacillati</taxon>
        <taxon>Actinomycetota</taxon>
        <taxon>Actinomycetes</taxon>
        <taxon>Pseudonocardiales</taxon>
        <taxon>Pseudonocardiaceae</taxon>
        <taxon>Saccharopolyspora</taxon>
    </lineage>
</organism>
<sequence length="222" mass="24023">MSNNADQPRDPDGRWGKKRAGGVAGAALLAGLMAASGGGGATTGSVGTALETAGQRAVHAKTMRQSRNAAKRGNERKAWNRMGLRRVRNDVKRTLRCSAHSYGEVQEFFLRHPCETLRQRLFAVGDSEGNIIAVSLMWVTMPSRADVSRLRRVEDTYGTGDVTPVGTQLLGFGGFRFTGKHYESRRKGSQFVITETEPVRGNPSNRVLDDVAVVANLLPAPS</sequence>